<dbReference type="InterPro" id="IPR029058">
    <property type="entry name" value="AB_hydrolase_fold"/>
</dbReference>
<dbReference type="PANTHER" id="PTHR11802">
    <property type="entry name" value="SERINE PROTEASE FAMILY S10 SERINE CARBOXYPEPTIDASE"/>
    <property type="match status" value="1"/>
</dbReference>
<evidence type="ECO:0000256" key="2">
    <source>
        <dbReference type="ARBA" id="ARBA00022645"/>
    </source>
</evidence>
<evidence type="ECO:0000256" key="5">
    <source>
        <dbReference type="RuleBase" id="RU361156"/>
    </source>
</evidence>
<protein>
    <recommendedName>
        <fullName evidence="5">Carboxypeptidase</fullName>
        <ecNumber evidence="5">3.4.16.-</ecNumber>
    </recommendedName>
</protein>
<feature type="chain" id="PRO_5017850190" description="Carboxypeptidase" evidence="5">
    <location>
        <begin position="18"/>
        <end position="469"/>
    </location>
</feature>
<evidence type="ECO:0000313" key="6">
    <source>
        <dbReference type="EMBL" id="AYV89069.1"/>
    </source>
</evidence>
<dbReference type="GO" id="GO:0031647">
    <property type="term" value="P:regulation of protein stability"/>
    <property type="evidence" value="ECO:0007669"/>
    <property type="project" value="UniProtKB-ARBA"/>
</dbReference>
<keyword evidence="2 5" id="KW-0121">Carboxypeptidase</keyword>
<feature type="signal peptide" evidence="5">
    <location>
        <begin position="1"/>
        <end position="17"/>
    </location>
</feature>
<evidence type="ECO:0000256" key="3">
    <source>
        <dbReference type="ARBA" id="ARBA00022670"/>
    </source>
</evidence>
<proteinExistence type="evidence at transcript level"/>
<evidence type="ECO:0000256" key="1">
    <source>
        <dbReference type="ARBA" id="ARBA00009431"/>
    </source>
</evidence>
<dbReference type="EMBL" id="MH990522">
    <property type="protein sequence ID" value="AYV89069.1"/>
    <property type="molecule type" value="mRNA"/>
</dbReference>
<dbReference type="EC" id="3.4.16.-" evidence="5"/>
<dbReference type="GO" id="GO:1904715">
    <property type="term" value="P:negative regulation of chaperone-mediated autophagy"/>
    <property type="evidence" value="ECO:0007669"/>
    <property type="project" value="UniProtKB-ARBA"/>
</dbReference>
<evidence type="ECO:0000256" key="4">
    <source>
        <dbReference type="ARBA" id="ARBA00022801"/>
    </source>
</evidence>
<reference evidence="6" key="1">
    <citation type="submission" date="2018-09" db="EMBL/GenBank/DDBJ databases">
        <title>Comparative analyses of salivary proteins from the facultative symbiont-infected and uninfected Tetranychus truncatus.</title>
        <authorList>
            <person name="Zhu Y.-X."/>
            <person name="Huang H.-J."/>
            <person name="Hong X.-Y."/>
        </authorList>
    </citation>
    <scope>NUCLEOTIDE SEQUENCE</scope>
</reference>
<dbReference type="Gene3D" id="3.40.50.12670">
    <property type="match status" value="1"/>
</dbReference>
<dbReference type="Gene3D" id="3.40.50.1820">
    <property type="entry name" value="alpha/beta hydrolase"/>
    <property type="match status" value="1"/>
</dbReference>
<dbReference type="InterPro" id="IPR001563">
    <property type="entry name" value="Peptidase_S10"/>
</dbReference>
<dbReference type="PROSITE" id="PS00131">
    <property type="entry name" value="CARBOXYPEPT_SER_SER"/>
    <property type="match status" value="1"/>
</dbReference>
<name>A0A3G5AP03_9ACAR</name>
<dbReference type="FunFam" id="3.40.50.12670:FF:000002">
    <property type="entry name" value="Carboxypeptidase"/>
    <property type="match status" value="1"/>
</dbReference>
<dbReference type="FunFam" id="3.40.50.1820:FF:000335">
    <property type="entry name" value="Carboxypeptidase"/>
    <property type="match status" value="1"/>
</dbReference>
<dbReference type="PRINTS" id="PR00724">
    <property type="entry name" value="CRBOXYPTASEC"/>
</dbReference>
<accession>A0A3G5AP03</accession>
<dbReference type="GO" id="GO:0006508">
    <property type="term" value="P:proteolysis"/>
    <property type="evidence" value="ECO:0007669"/>
    <property type="project" value="UniProtKB-KW"/>
</dbReference>
<dbReference type="AlphaFoldDB" id="A0A3G5AP03"/>
<dbReference type="SUPFAM" id="SSF53474">
    <property type="entry name" value="alpha/beta-Hydrolases"/>
    <property type="match status" value="1"/>
</dbReference>
<keyword evidence="4 5" id="KW-0378">Hydrolase</keyword>
<dbReference type="GO" id="GO:0004185">
    <property type="term" value="F:serine-type carboxypeptidase activity"/>
    <property type="evidence" value="ECO:0007669"/>
    <property type="project" value="UniProtKB-UniRule"/>
</dbReference>
<keyword evidence="5" id="KW-0732">Signal</keyword>
<dbReference type="Pfam" id="PF00450">
    <property type="entry name" value="Peptidase_S10"/>
    <property type="match status" value="1"/>
</dbReference>
<keyword evidence="3 5" id="KW-0645">Protease</keyword>
<dbReference type="InterPro" id="IPR018202">
    <property type="entry name" value="Ser_caboxypep_ser_AS"/>
</dbReference>
<sequence length="469" mass="52198">MLIPSLILTCLIALSDQAFEADRVTKLPGLSGEIKFNTFSGYLDGEPGTHLHYIFVESQNDPANDPLLLWLNGGPGCSSLLGFFTEQGPFRVNGSQLTENQYSWNKVANMIFLESPAGVGYSYSDSGNYTHDDDSTSANNLLALKSWFVKFPEYKNHDFYLTGESYAGVYIPTLSVRLLEEPSINYKGFAIGNGYLDRVLLGNSAIRFAYHHGLIDSSMWRKIITSCCNNGDESPENCDFVQTTDYKCSKAVAIASNFINNINLNPYSIYEDCRTTASSLAVDTLVTRKHRSNRRKLGWSLIRKTLKQSETMEVEEDHITQTIPCVDDAILIRYLGRNDVRQALNIPSAAPDWVDCSTVVSSNYTMQNPSLKTQVAASIKAGKRGLIYNGDTDLVCDFLGDEWFSDQLGFPQIGSYEAWYVNGQVAGFVKHYDGFAYATIRGSGHTVPEYRPAAALFMIEAFLNSTKFD</sequence>
<dbReference type="InterPro" id="IPR033124">
    <property type="entry name" value="Ser_caboxypep_his_AS"/>
</dbReference>
<dbReference type="PANTHER" id="PTHR11802:SF201">
    <property type="entry name" value="CARBOXYPEPTIDASE"/>
    <property type="match status" value="1"/>
</dbReference>
<dbReference type="PROSITE" id="PS00560">
    <property type="entry name" value="CARBOXYPEPT_SER_HIS"/>
    <property type="match status" value="1"/>
</dbReference>
<comment type="similarity">
    <text evidence="1 5">Belongs to the peptidase S10 family.</text>
</comment>
<organism evidence="6">
    <name type="scientific">Tetranychus truncatus</name>
    <dbReference type="NCBI Taxonomy" id="93132"/>
    <lineage>
        <taxon>Eukaryota</taxon>
        <taxon>Metazoa</taxon>
        <taxon>Ecdysozoa</taxon>
        <taxon>Arthropoda</taxon>
        <taxon>Chelicerata</taxon>
        <taxon>Arachnida</taxon>
        <taxon>Acari</taxon>
        <taxon>Acariformes</taxon>
        <taxon>Trombidiformes</taxon>
        <taxon>Prostigmata</taxon>
        <taxon>Eleutherengona</taxon>
        <taxon>Raphignathae</taxon>
        <taxon>Tetranychoidea</taxon>
        <taxon>Tetranychidae</taxon>
        <taxon>Tetranychus</taxon>
    </lineage>
</organism>